<accession>A0AA39YH68</accession>
<dbReference type="InterPro" id="IPR029058">
    <property type="entry name" value="AB_hydrolase_fold"/>
</dbReference>
<evidence type="ECO:0000313" key="3">
    <source>
        <dbReference type="EMBL" id="KAK0651416.1"/>
    </source>
</evidence>
<gene>
    <name evidence="3" type="ORF">B0T16DRAFT_403881</name>
</gene>
<dbReference type="AlphaFoldDB" id="A0AA39YH68"/>
<dbReference type="InterPro" id="IPR013094">
    <property type="entry name" value="AB_hydrolase_3"/>
</dbReference>
<evidence type="ECO:0000313" key="4">
    <source>
        <dbReference type="Proteomes" id="UP001174936"/>
    </source>
</evidence>
<name>A0AA39YH68_9PEZI</name>
<proteinExistence type="predicted"/>
<comment type="caution">
    <text evidence="3">The sequence shown here is derived from an EMBL/GenBank/DDBJ whole genome shotgun (WGS) entry which is preliminary data.</text>
</comment>
<dbReference type="PANTHER" id="PTHR48081">
    <property type="entry name" value="AB HYDROLASE SUPERFAMILY PROTEIN C4A8.06C"/>
    <property type="match status" value="1"/>
</dbReference>
<dbReference type="EMBL" id="JAULSV010000002">
    <property type="protein sequence ID" value="KAK0651416.1"/>
    <property type="molecule type" value="Genomic_DNA"/>
</dbReference>
<evidence type="ECO:0000259" key="2">
    <source>
        <dbReference type="Pfam" id="PF07859"/>
    </source>
</evidence>
<feature type="domain" description="Alpha/beta hydrolase fold-3" evidence="2">
    <location>
        <begin position="99"/>
        <end position="316"/>
    </location>
</feature>
<dbReference type="SUPFAM" id="SSF53474">
    <property type="entry name" value="alpha/beta-Hydrolases"/>
    <property type="match status" value="1"/>
</dbReference>
<sequence>MGLTSDILVDRSKFDPSQITEETHSILSLTEQISTSAPKWKQVGAAKFRAMCEAGETPFPPLALLPGGKNTTFPSRDPSRAIPARVYAPDNGAPSRGLLLYLHGGGFVMGTYQEDANLQRYANACQVTAISVDYRLAPEDPWPAAPHDVFDVAIHLVDNGESLFGAPLRLITGISAGGALAAQAAFHLVRERPEHDLAGVVFQYAWFDVSLGLPSMKDFHRPLFINEKVMTEFMEAYTPGMTVEERRNPLVSPLYDDLINIARAVPGKGKALPPALFLCGTLDPLLDDTLLMSAKWMATGSETVVKILNGAAHGFTMVPGYSVAKEAVDDIFEFMNTRPSKV</sequence>
<dbReference type="Gene3D" id="3.40.50.1820">
    <property type="entry name" value="alpha/beta hydrolase"/>
    <property type="match status" value="1"/>
</dbReference>
<dbReference type="InterPro" id="IPR050300">
    <property type="entry name" value="GDXG_lipolytic_enzyme"/>
</dbReference>
<dbReference type="GO" id="GO:0016787">
    <property type="term" value="F:hydrolase activity"/>
    <property type="evidence" value="ECO:0007669"/>
    <property type="project" value="UniProtKB-KW"/>
</dbReference>
<evidence type="ECO:0000256" key="1">
    <source>
        <dbReference type="ARBA" id="ARBA00022801"/>
    </source>
</evidence>
<keyword evidence="4" id="KW-1185">Reference proteome</keyword>
<organism evidence="3 4">
    <name type="scientific">Cercophora newfieldiana</name>
    <dbReference type="NCBI Taxonomy" id="92897"/>
    <lineage>
        <taxon>Eukaryota</taxon>
        <taxon>Fungi</taxon>
        <taxon>Dikarya</taxon>
        <taxon>Ascomycota</taxon>
        <taxon>Pezizomycotina</taxon>
        <taxon>Sordariomycetes</taxon>
        <taxon>Sordariomycetidae</taxon>
        <taxon>Sordariales</taxon>
        <taxon>Lasiosphaeriaceae</taxon>
        <taxon>Cercophora</taxon>
    </lineage>
</organism>
<dbReference type="Proteomes" id="UP001174936">
    <property type="component" value="Unassembled WGS sequence"/>
</dbReference>
<keyword evidence="1 3" id="KW-0378">Hydrolase</keyword>
<dbReference type="Pfam" id="PF07859">
    <property type="entry name" value="Abhydrolase_3"/>
    <property type="match status" value="1"/>
</dbReference>
<dbReference type="PANTHER" id="PTHR48081:SF8">
    <property type="entry name" value="ALPHA_BETA HYDROLASE FOLD-3 DOMAIN-CONTAINING PROTEIN-RELATED"/>
    <property type="match status" value="1"/>
</dbReference>
<reference evidence="3" key="1">
    <citation type="submission" date="2023-06" db="EMBL/GenBank/DDBJ databases">
        <title>Genome-scale phylogeny and comparative genomics of the fungal order Sordariales.</title>
        <authorList>
            <consortium name="Lawrence Berkeley National Laboratory"/>
            <person name="Hensen N."/>
            <person name="Bonometti L."/>
            <person name="Westerberg I."/>
            <person name="Brannstrom I.O."/>
            <person name="Guillou S."/>
            <person name="Cros-Aarteil S."/>
            <person name="Calhoun S."/>
            <person name="Haridas S."/>
            <person name="Kuo A."/>
            <person name="Mondo S."/>
            <person name="Pangilinan J."/>
            <person name="Riley R."/>
            <person name="Labutti K."/>
            <person name="Andreopoulos B."/>
            <person name="Lipzen A."/>
            <person name="Chen C."/>
            <person name="Yanf M."/>
            <person name="Daum C."/>
            <person name="Ng V."/>
            <person name="Clum A."/>
            <person name="Steindorff A."/>
            <person name="Ohm R."/>
            <person name="Martin F."/>
            <person name="Silar P."/>
            <person name="Natvig D."/>
            <person name="Lalanne C."/>
            <person name="Gautier V."/>
            <person name="Ament-Velasquez S.L."/>
            <person name="Kruys A."/>
            <person name="Hutchinson M.I."/>
            <person name="Powell A.J."/>
            <person name="Barry K."/>
            <person name="Miller A.N."/>
            <person name="Grigoriev I.V."/>
            <person name="Debuchy R."/>
            <person name="Gladieux P."/>
            <person name="Thoren M.H."/>
            <person name="Johannesson H."/>
        </authorList>
    </citation>
    <scope>NUCLEOTIDE SEQUENCE</scope>
    <source>
        <strain evidence="3">SMH2532-1</strain>
    </source>
</reference>
<protein>
    <submittedName>
        <fullName evidence="3">Alpha/Beta hydrolase protein</fullName>
    </submittedName>
</protein>